<dbReference type="Gene3D" id="2.30.110.10">
    <property type="entry name" value="Electron Transport, Fmn-binding Protein, Chain A"/>
    <property type="match status" value="1"/>
</dbReference>
<gene>
    <name evidence="1" type="ORF">A7U43_10435</name>
</gene>
<name>A0A172UKV1_9MYCO</name>
<dbReference type="Pfam" id="PF12900">
    <property type="entry name" value="Pyridox_ox_2"/>
    <property type="match status" value="1"/>
</dbReference>
<dbReference type="InterPro" id="IPR012349">
    <property type="entry name" value="Split_barrel_FMN-bd"/>
</dbReference>
<keyword evidence="2" id="KW-1185">Reference proteome</keyword>
<dbReference type="KEGG" id="madi:A7U43_10435"/>
<dbReference type="EMBL" id="CP015596">
    <property type="protein sequence ID" value="ANE79686.1"/>
    <property type="molecule type" value="Genomic_DNA"/>
</dbReference>
<dbReference type="Proteomes" id="UP000077143">
    <property type="component" value="Chromosome"/>
</dbReference>
<reference evidence="1 2" key="1">
    <citation type="submission" date="2016-05" db="EMBL/GenBank/DDBJ databases">
        <title>Complete genome sequence of a phthalic acid esters degrading Mycobacterium sp. YC-RL4.</title>
        <authorList>
            <person name="Ren L."/>
            <person name="Fan S."/>
            <person name="Ruth N."/>
            <person name="Jia Y."/>
            <person name="Wang J."/>
            <person name="Qiao C."/>
        </authorList>
    </citation>
    <scope>NUCLEOTIDE SEQUENCE [LARGE SCALE GENOMIC DNA]</scope>
    <source>
        <strain evidence="1 2">YC-RL4</strain>
    </source>
</reference>
<sequence>MTSLYPQPAVAMTTDECWARLSSMSLGRLVTVAGGEPEIVPVNFAVQRRTVIIRTGPGTKLRDVQTNPRVLFEVDDHTFETGWSVVVRGEASVLTDADEIAGAERAQVLPWIASPKDTFIRIDPTAIHGRVFSFLSQQNISYESR</sequence>
<evidence type="ECO:0000313" key="1">
    <source>
        <dbReference type="EMBL" id="ANE79686.1"/>
    </source>
</evidence>
<dbReference type="AlphaFoldDB" id="A0A172UKV1"/>
<evidence type="ECO:0008006" key="3">
    <source>
        <dbReference type="Google" id="ProtNLM"/>
    </source>
</evidence>
<protein>
    <recommendedName>
        <fullName evidence="3">Pyridoxamine 5'-phosphate oxidase</fullName>
    </recommendedName>
</protein>
<proteinExistence type="predicted"/>
<evidence type="ECO:0000313" key="2">
    <source>
        <dbReference type="Proteomes" id="UP000077143"/>
    </source>
</evidence>
<organism evidence="1 2">
    <name type="scientific">Mycobacterium adipatum</name>
    <dbReference type="NCBI Taxonomy" id="1682113"/>
    <lineage>
        <taxon>Bacteria</taxon>
        <taxon>Bacillati</taxon>
        <taxon>Actinomycetota</taxon>
        <taxon>Actinomycetes</taxon>
        <taxon>Mycobacteriales</taxon>
        <taxon>Mycobacteriaceae</taxon>
        <taxon>Mycobacterium</taxon>
    </lineage>
</organism>
<dbReference type="InterPro" id="IPR024747">
    <property type="entry name" value="Pyridox_Oxase-rel"/>
</dbReference>
<dbReference type="SUPFAM" id="SSF50475">
    <property type="entry name" value="FMN-binding split barrel"/>
    <property type="match status" value="1"/>
</dbReference>
<dbReference type="STRING" id="1682113.A7U43_10435"/>
<dbReference type="RefSeq" id="WP_067994450.1">
    <property type="nucleotide sequence ID" value="NZ_CP015596.1"/>
</dbReference>
<accession>A0A172UKV1</accession>
<dbReference type="OrthoDB" id="7062584at2"/>